<accession>A0A9X8QM15</accession>
<protein>
    <submittedName>
        <fullName evidence="1">Uncharacterized protein</fullName>
    </submittedName>
</protein>
<dbReference type="AlphaFoldDB" id="A0A9X8QM15"/>
<reference evidence="1 2" key="1">
    <citation type="submission" date="2016-10" db="EMBL/GenBank/DDBJ databases">
        <authorList>
            <person name="Varghese N."/>
            <person name="Submissions S."/>
        </authorList>
    </citation>
    <scope>NUCLEOTIDE SEQUENCE [LARGE SCALE GENOMIC DNA]</scope>
    <source>
        <strain evidence="1 2">LMG 21974</strain>
    </source>
</reference>
<gene>
    <name evidence="1" type="ORF">SAMN05216409_12710</name>
</gene>
<comment type="caution">
    <text evidence="1">The sequence shown here is derived from an EMBL/GenBank/DDBJ whole genome shotgun (WGS) entry which is preliminary data.</text>
</comment>
<organism evidence="1 2">
    <name type="scientific">Pseudomonas lutea</name>
    <dbReference type="NCBI Taxonomy" id="243924"/>
    <lineage>
        <taxon>Bacteria</taxon>
        <taxon>Pseudomonadati</taxon>
        <taxon>Pseudomonadota</taxon>
        <taxon>Gammaproteobacteria</taxon>
        <taxon>Pseudomonadales</taxon>
        <taxon>Pseudomonadaceae</taxon>
        <taxon>Pseudomonas</taxon>
    </lineage>
</organism>
<dbReference type="EMBL" id="FOEV01000027">
    <property type="protein sequence ID" value="SER48265.1"/>
    <property type="molecule type" value="Genomic_DNA"/>
</dbReference>
<evidence type="ECO:0000313" key="1">
    <source>
        <dbReference type="EMBL" id="SER48265.1"/>
    </source>
</evidence>
<sequence>MSAHQFLAINPPAWKRARCLRYKEAVDIQKRLRRIGALLPVSDSADAVSIGRPNDDEFIQVPLQHDRTMLFFLEKSGIVMFAGESNGHYGLHLETEESRSVFMSIDIPPIPIQLGDRLTFIYVSAIECPTLQLLTVHHTTGKWWVDSGAKSVAEYFELEGSDVIARLDKRTYELAHWASRGESLMKLPTKTAS</sequence>
<proteinExistence type="predicted"/>
<dbReference type="Proteomes" id="UP000183210">
    <property type="component" value="Unassembled WGS sequence"/>
</dbReference>
<evidence type="ECO:0000313" key="2">
    <source>
        <dbReference type="Proteomes" id="UP000183210"/>
    </source>
</evidence>
<name>A0A9X8QM15_9PSED</name>